<evidence type="ECO:0000256" key="6">
    <source>
        <dbReference type="ARBA" id="ARBA00022777"/>
    </source>
</evidence>
<dbReference type="SUPFAM" id="SSF56112">
    <property type="entry name" value="Protein kinase-like (PK-like)"/>
    <property type="match status" value="1"/>
</dbReference>
<feature type="domain" description="Protein kinase" evidence="13">
    <location>
        <begin position="222"/>
        <end position="493"/>
    </location>
</feature>
<evidence type="ECO:0000256" key="1">
    <source>
        <dbReference type="ARBA" id="ARBA00012513"/>
    </source>
</evidence>
<keyword evidence="2 11" id="KW-0723">Serine/threonine-protein kinase</keyword>
<evidence type="ECO:0000256" key="2">
    <source>
        <dbReference type="ARBA" id="ARBA00022527"/>
    </source>
</evidence>
<sequence length="498" mass="56523">MRGPHSRIAAAILTEGNFAALFARGPRHSDREGRELIGPYNDHMTSRCPSALNSSPVENSLSVTDESRENTFGRNYTGKCNELCQRKKWPFAVFLHENKGPSHIPEFFCSVKIDKRTFSKATGKSKKEAQQNAAFNALLELKRENPSDPEIPDVTRDSASPGSLSASNASLENGSSTTKSSLVLASNLTPTAPTKSVRRVELAANFTKLKIHTCDESFLRDFDNISPLGSGGFGTIFKARKKMEDKYYVVKKVMFHDQKSILEVKALANLEHPNIVRYFHSWTGQDYSDDDSMSGSSDVGNRSTQVCLFIQMELCKYGTLREWMEKRNKIDKERSLDIFRQIIEGVVFIHSNKLIHRDLKPENIFFATESIIKIGDFGLATPMSEENEKQAICRTQGTGTKSYMAPEQEEATYENEVDIFPLGLILIELFMKFGTVMERQKEWRNIRNAELPLSFTEQYPSEESYIRLMLSKDPKKRPTASKLNEYFDKQSFLYSRTV</sequence>
<keyword evidence="4" id="KW-0808">Transferase</keyword>
<keyword evidence="5 10" id="KW-0547">Nucleotide-binding</keyword>
<dbReference type="Gene3D" id="3.30.160.20">
    <property type="match status" value="1"/>
</dbReference>
<dbReference type="InterPro" id="IPR000719">
    <property type="entry name" value="Prot_kinase_dom"/>
</dbReference>
<dbReference type="GO" id="GO:0003723">
    <property type="term" value="F:RNA binding"/>
    <property type="evidence" value="ECO:0007669"/>
    <property type="project" value="UniProtKB-UniRule"/>
</dbReference>
<feature type="compositionally biased region" description="Polar residues" evidence="12">
    <location>
        <begin position="157"/>
        <end position="176"/>
    </location>
</feature>
<evidence type="ECO:0000256" key="4">
    <source>
        <dbReference type="ARBA" id="ARBA00022679"/>
    </source>
</evidence>
<dbReference type="PANTHER" id="PTHR11042">
    <property type="entry name" value="EUKARYOTIC TRANSLATION INITIATION FACTOR 2-ALPHA KINASE EIF2-ALPHA KINASE -RELATED"/>
    <property type="match status" value="1"/>
</dbReference>
<dbReference type="Pfam" id="PF00035">
    <property type="entry name" value="dsrm"/>
    <property type="match status" value="1"/>
</dbReference>
<dbReference type="Gene3D" id="3.30.200.20">
    <property type="entry name" value="Phosphorylase Kinase, domain 1"/>
    <property type="match status" value="1"/>
</dbReference>
<keyword evidence="3" id="KW-0597">Phosphoprotein</keyword>
<dbReference type="EMBL" id="OW240913">
    <property type="protein sequence ID" value="CAH2252954.1"/>
    <property type="molecule type" value="Genomic_DNA"/>
</dbReference>
<dbReference type="PROSITE" id="PS00108">
    <property type="entry name" value="PROTEIN_KINASE_ST"/>
    <property type="match status" value="1"/>
</dbReference>
<dbReference type="FunFam" id="1.10.510.10:FF:000251">
    <property type="entry name" value="eukaryotic translation initiation factor 2-alpha kinase 3"/>
    <property type="match status" value="1"/>
</dbReference>
<dbReference type="Gene3D" id="1.10.510.10">
    <property type="entry name" value="Transferase(Phosphotransferase) domain 1"/>
    <property type="match status" value="1"/>
</dbReference>
<dbReference type="SUPFAM" id="SSF54768">
    <property type="entry name" value="dsRNA-binding domain-like"/>
    <property type="match status" value="1"/>
</dbReference>
<evidence type="ECO:0000313" key="15">
    <source>
        <dbReference type="EMBL" id="CAH2252954.1"/>
    </source>
</evidence>
<dbReference type="PROSITE" id="PS50011">
    <property type="entry name" value="PROTEIN_KINASE_DOM"/>
    <property type="match status" value="1"/>
</dbReference>
<evidence type="ECO:0000256" key="11">
    <source>
        <dbReference type="RuleBase" id="RU000304"/>
    </source>
</evidence>
<protein>
    <recommendedName>
        <fullName evidence="1">non-specific serine/threonine protein kinase</fullName>
        <ecNumber evidence="1">2.7.11.1</ecNumber>
    </recommendedName>
</protein>
<name>A0AAD1RG07_PELCU</name>
<evidence type="ECO:0000256" key="5">
    <source>
        <dbReference type="ARBA" id="ARBA00022741"/>
    </source>
</evidence>
<dbReference type="Proteomes" id="UP001295444">
    <property type="component" value="Chromosome 02"/>
</dbReference>
<dbReference type="GO" id="GO:0005737">
    <property type="term" value="C:cytoplasm"/>
    <property type="evidence" value="ECO:0007669"/>
    <property type="project" value="TreeGrafter"/>
</dbReference>
<dbReference type="PROSITE" id="PS50137">
    <property type="entry name" value="DS_RBD"/>
    <property type="match status" value="1"/>
</dbReference>
<feature type="domain" description="DRBM" evidence="14">
    <location>
        <begin position="75"/>
        <end position="143"/>
    </location>
</feature>
<dbReference type="EC" id="2.7.11.1" evidence="1"/>
<keyword evidence="16" id="KW-1185">Reference proteome</keyword>
<dbReference type="AlphaFoldDB" id="A0AAD1RG07"/>
<dbReference type="InterPro" id="IPR014720">
    <property type="entry name" value="dsRBD_dom"/>
</dbReference>
<gene>
    <name evidence="15" type="ORF">PECUL_23A045746</name>
</gene>
<dbReference type="GO" id="GO:0005524">
    <property type="term" value="F:ATP binding"/>
    <property type="evidence" value="ECO:0007669"/>
    <property type="project" value="UniProtKB-UniRule"/>
</dbReference>
<keyword evidence="9" id="KW-0694">RNA-binding</keyword>
<dbReference type="InterPro" id="IPR008271">
    <property type="entry name" value="Ser/Thr_kinase_AS"/>
</dbReference>
<feature type="binding site" evidence="10">
    <location>
        <position position="252"/>
    </location>
    <ligand>
        <name>ATP</name>
        <dbReference type="ChEBI" id="CHEBI:30616"/>
    </ligand>
</feature>
<accession>A0AAD1RG07</accession>
<proteinExistence type="inferred from homology"/>
<dbReference type="SMART" id="SM00220">
    <property type="entry name" value="S_TKc"/>
    <property type="match status" value="1"/>
</dbReference>
<evidence type="ECO:0000256" key="12">
    <source>
        <dbReference type="SAM" id="MobiDB-lite"/>
    </source>
</evidence>
<dbReference type="GO" id="GO:0005634">
    <property type="term" value="C:nucleus"/>
    <property type="evidence" value="ECO:0007669"/>
    <property type="project" value="TreeGrafter"/>
</dbReference>
<dbReference type="Pfam" id="PF00069">
    <property type="entry name" value="Pkinase"/>
    <property type="match status" value="1"/>
</dbReference>
<evidence type="ECO:0000259" key="14">
    <source>
        <dbReference type="PROSITE" id="PS50137"/>
    </source>
</evidence>
<evidence type="ECO:0000256" key="7">
    <source>
        <dbReference type="ARBA" id="ARBA00022840"/>
    </source>
</evidence>
<keyword evidence="7 10" id="KW-0067">ATP-binding</keyword>
<keyword evidence="6 15" id="KW-0418">Kinase</keyword>
<evidence type="ECO:0000256" key="3">
    <source>
        <dbReference type="ARBA" id="ARBA00022553"/>
    </source>
</evidence>
<dbReference type="SMART" id="SM00358">
    <property type="entry name" value="DSRM"/>
    <property type="match status" value="1"/>
</dbReference>
<evidence type="ECO:0000259" key="13">
    <source>
        <dbReference type="PROSITE" id="PS50011"/>
    </source>
</evidence>
<comment type="similarity">
    <text evidence="8">Belongs to the protein kinase superfamily. Ser/Thr protein kinase family. GCN2 subfamily.</text>
</comment>
<dbReference type="PANTHER" id="PTHR11042:SF194">
    <property type="entry name" value="DOUBLE-STRANDED RNA ACTIVATED PROTEIN KINASE"/>
    <property type="match status" value="1"/>
</dbReference>
<evidence type="ECO:0000313" key="16">
    <source>
        <dbReference type="Proteomes" id="UP001295444"/>
    </source>
</evidence>
<reference evidence="15" key="1">
    <citation type="submission" date="2022-03" db="EMBL/GenBank/DDBJ databases">
        <authorList>
            <person name="Alioto T."/>
            <person name="Alioto T."/>
            <person name="Gomez Garrido J."/>
        </authorList>
    </citation>
    <scope>NUCLEOTIDE SEQUENCE</scope>
</reference>
<evidence type="ECO:0000256" key="9">
    <source>
        <dbReference type="PROSITE-ProRule" id="PRU00266"/>
    </source>
</evidence>
<dbReference type="PROSITE" id="PS00107">
    <property type="entry name" value="PROTEIN_KINASE_ATP"/>
    <property type="match status" value="1"/>
</dbReference>
<dbReference type="InterPro" id="IPR017441">
    <property type="entry name" value="Protein_kinase_ATP_BS"/>
</dbReference>
<feature type="region of interest" description="Disordered" evidence="12">
    <location>
        <begin position="140"/>
        <end position="176"/>
    </location>
</feature>
<dbReference type="InterPro" id="IPR050339">
    <property type="entry name" value="CC_SR_Kinase"/>
</dbReference>
<dbReference type="InterPro" id="IPR011009">
    <property type="entry name" value="Kinase-like_dom_sf"/>
</dbReference>
<evidence type="ECO:0000256" key="10">
    <source>
        <dbReference type="PROSITE-ProRule" id="PRU10141"/>
    </source>
</evidence>
<evidence type="ECO:0000256" key="8">
    <source>
        <dbReference type="ARBA" id="ARBA00037982"/>
    </source>
</evidence>
<organism evidence="15 16">
    <name type="scientific">Pelobates cultripes</name>
    <name type="common">Western spadefoot toad</name>
    <dbReference type="NCBI Taxonomy" id="61616"/>
    <lineage>
        <taxon>Eukaryota</taxon>
        <taxon>Metazoa</taxon>
        <taxon>Chordata</taxon>
        <taxon>Craniata</taxon>
        <taxon>Vertebrata</taxon>
        <taxon>Euteleostomi</taxon>
        <taxon>Amphibia</taxon>
        <taxon>Batrachia</taxon>
        <taxon>Anura</taxon>
        <taxon>Pelobatoidea</taxon>
        <taxon>Pelobatidae</taxon>
        <taxon>Pelobates</taxon>
    </lineage>
</organism>
<dbReference type="GO" id="GO:0004694">
    <property type="term" value="F:eukaryotic translation initiation factor 2alpha kinase activity"/>
    <property type="evidence" value="ECO:0007669"/>
    <property type="project" value="TreeGrafter"/>
</dbReference>